<keyword evidence="2" id="KW-0863">Zinc-finger</keyword>
<dbReference type="EMBL" id="CP133619">
    <property type="protein sequence ID" value="WMV42719.1"/>
    <property type="molecule type" value="Genomic_DNA"/>
</dbReference>
<dbReference type="PANTHER" id="PTHR46524:SF12">
    <property type="entry name" value="CW-TYPE DOMAIN-CONTAINING PROTEIN"/>
    <property type="match status" value="1"/>
</dbReference>
<dbReference type="Pfam" id="PF07496">
    <property type="entry name" value="zf-CW"/>
    <property type="match status" value="1"/>
</dbReference>
<keyword evidence="1" id="KW-0479">Metal-binding</keyword>
<gene>
    <name evidence="6" type="ORF">MTR67_036104</name>
</gene>
<dbReference type="InterPro" id="IPR011124">
    <property type="entry name" value="Znf_CW"/>
</dbReference>
<proteinExistence type="predicted"/>
<evidence type="ECO:0000259" key="5">
    <source>
        <dbReference type="PROSITE" id="PS51050"/>
    </source>
</evidence>
<evidence type="ECO:0000313" key="6">
    <source>
        <dbReference type="EMBL" id="WMV42719.1"/>
    </source>
</evidence>
<dbReference type="InterPro" id="IPR055300">
    <property type="entry name" value="CWZF3/5/7"/>
</dbReference>
<dbReference type="AlphaFoldDB" id="A0AAF0UBW3"/>
<dbReference type="Proteomes" id="UP001234989">
    <property type="component" value="Chromosome 8"/>
</dbReference>
<dbReference type="Gene3D" id="3.30.40.100">
    <property type="match status" value="1"/>
</dbReference>
<keyword evidence="3" id="KW-0862">Zinc</keyword>
<evidence type="ECO:0000313" key="7">
    <source>
        <dbReference type="Proteomes" id="UP001234989"/>
    </source>
</evidence>
<feature type="compositionally biased region" description="Basic and acidic residues" evidence="4">
    <location>
        <begin position="119"/>
        <end position="130"/>
    </location>
</feature>
<feature type="region of interest" description="Disordered" evidence="4">
    <location>
        <begin position="260"/>
        <end position="313"/>
    </location>
</feature>
<evidence type="ECO:0000256" key="4">
    <source>
        <dbReference type="SAM" id="MobiDB-lite"/>
    </source>
</evidence>
<evidence type="ECO:0000256" key="3">
    <source>
        <dbReference type="ARBA" id="ARBA00022833"/>
    </source>
</evidence>
<accession>A0AAF0UBW3</accession>
<dbReference type="GO" id="GO:0008270">
    <property type="term" value="F:zinc ion binding"/>
    <property type="evidence" value="ECO:0007669"/>
    <property type="project" value="UniProtKB-KW"/>
</dbReference>
<keyword evidence="7" id="KW-1185">Reference proteome</keyword>
<name>A0AAF0UBW3_SOLVR</name>
<dbReference type="PANTHER" id="PTHR46524">
    <property type="entry name" value="CW-TYPE ZINC FINGER"/>
    <property type="match status" value="1"/>
</dbReference>
<organism evidence="6 7">
    <name type="scientific">Solanum verrucosum</name>
    <dbReference type="NCBI Taxonomy" id="315347"/>
    <lineage>
        <taxon>Eukaryota</taxon>
        <taxon>Viridiplantae</taxon>
        <taxon>Streptophyta</taxon>
        <taxon>Embryophyta</taxon>
        <taxon>Tracheophyta</taxon>
        <taxon>Spermatophyta</taxon>
        <taxon>Magnoliopsida</taxon>
        <taxon>eudicotyledons</taxon>
        <taxon>Gunneridae</taxon>
        <taxon>Pentapetalae</taxon>
        <taxon>asterids</taxon>
        <taxon>lamiids</taxon>
        <taxon>Solanales</taxon>
        <taxon>Solanaceae</taxon>
        <taxon>Solanoideae</taxon>
        <taxon>Solaneae</taxon>
        <taxon>Solanum</taxon>
    </lineage>
</organism>
<feature type="domain" description="CW-type" evidence="5">
    <location>
        <begin position="145"/>
        <end position="195"/>
    </location>
</feature>
<evidence type="ECO:0000256" key="2">
    <source>
        <dbReference type="ARBA" id="ARBA00022771"/>
    </source>
</evidence>
<dbReference type="PROSITE" id="PS51050">
    <property type="entry name" value="ZF_CW"/>
    <property type="match status" value="1"/>
</dbReference>
<feature type="region of interest" description="Disordered" evidence="4">
    <location>
        <begin position="115"/>
        <end position="136"/>
    </location>
</feature>
<sequence length="341" mass="38395">MAEEHEIEEGEIYDDLVYSYSDLKIPKEEDEVEIYDDSHIDIDANIQTALGDYMKDFEGAVSAENLGPKYGVYGSFLPIDQLVIQPHISQKLPPSSHKPIRIRIKLRSSDNTATALKSSDLHTGSDKTHCPELTTSGNESPVAPFIIQGDWIRCSTCRKRRLLPYGTKLSQSWVCTMLDWLPGMNCCDISEDDTTNALHALYQSLIQSNFQNRGAKGTSIDVKAHNGREVSVKKRKSREQDYLGNELGESDANAFEGKFRKQKKSKVIQTEKKKSSRSKGEGKSTRRDTGIKDSAPIEREQQANKYGVKQQSEAECGMMRKPVYKKAIGYGKVARPYIAFW</sequence>
<reference evidence="6" key="1">
    <citation type="submission" date="2023-08" db="EMBL/GenBank/DDBJ databases">
        <title>A de novo genome assembly of Solanum verrucosum Schlechtendal, a Mexican diploid species geographically isolated from the other diploid A-genome species in potato relatives.</title>
        <authorList>
            <person name="Hosaka K."/>
        </authorList>
    </citation>
    <scope>NUCLEOTIDE SEQUENCE</scope>
    <source>
        <tissue evidence="6">Young leaves</tissue>
    </source>
</reference>
<feature type="compositionally biased region" description="Basic and acidic residues" evidence="4">
    <location>
        <begin position="269"/>
        <end position="302"/>
    </location>
</feature>
<evidence type="ECO:0000256" key="1">
    <source>
        <dbReference type="ARBA" id="ARBA00022723"/>
    </source>
</evidence>
<protein>
    <recommendedName>
        <fullName evidence="5">CW-type domain-containing protein</fullName>
    </recommendedName>
</protein>